<dbReference type="eggNOG" id="COG2384">
    <property type="taxonomic scope" value="Bacteria"/>
</dbReference>
<comment type="caution">
    <text evidence="1">The sequence shown here is derived from an EMBL/GenBank/DDBJ whole genome shotgun (WGS) entry which is preliminary data.</text>
</comment>
<protein>
    <submittedName>
        <fullName evidence="1">SAM-dependent methyltransferase</fullName>
    </submittedName>
</protein>
<dbReference type="SUPFAM" id="SSF53335">
    <property type="entry name" value="S-adenosyl-L-methionine-dependent methyltransferases"/>
    <property type="match status" value="1"/>
</dbReference>
<dbReference type="PANTHER" id="PTHR38451">
    <property type="entry name" value="TRNA (ADENINE(22)-N(1))-METHYLTRANSFERASE"/>
    <property type="match status" value="1"/>
</dbReference>
<dbReference type="Pfam" id="PF04816">
    <property type="entry name" value="TrmK"/>
    <property type="match status" value="1"/>
</dbReference>
<gene>
    <name evidence="1" type="ORF">N781_11270</name>
</gene>
<dbReference type="InterPro" id="IPR029063">
    <property type="entry name" value="SAM-dependent_MTases_sf"/>
</dbReference>
<dbReference type="InterPro" id="IPR006901">
    <property type="entry name" value="TrmK"/>
</dbReference>
<dbReference type="RefSeq" id="WP_026802178.1">
    <property type="nucleotide sequence ID" value="NZ_AVPE01000002.1"/>
</dbReference>
<dbReference type="EMBL" id="AVPE01000002">
    <property type="protein sequence ID" value="KGX93598.1"/>
    <property type="molecule type" value="Genomic_DNA"/>
</dbReference>
<name>A0A0A5GQT7_9BACI</name>
<proteinExistence type="predicted"/>
<dbReference type="OrthoDB" id="5881184at2"/>
<dbReference type="Gene3D" id="3.40.50.150">
    <property type="entry name" value="Vaccinia Virus protein VP39"/>
    <property type="match status" value="1"/>
</dbReference>
<keyword evidence="1" id="KW-0489">Methyltransferase</keyword>
<organism evidence="1 2">
    <name type="scientific">Pontibacillus halophilus JSM 076056 = DSM 19796</name>
    <dbReference type="NCBI Taxonomy" id="1385510"/>
    <lineage>
        <taxon>Bacteria</taxon>
        <taxon>Bacillati</taxon>
        <taxon>Bacillota</taxon>
        <taxon>Bacilli</taxon>
        <taxon>Bacillales</taxon>
        <taxon>Bacillaceae</taxon>
        <taxon>Pontibacillus</taxon>
    </lineage>
</organism>
<dbReference type="Proteomes" id="UP000030528">
    <property type="component" value="Unassembled WGS sequence"/>
</dbReference>
<dbReference type="Gene3D" id="1.10.287.1890">
    <property type="match status" value="1"/>
</dbReference>
<dbReference type="GO" id="GO:0160105">
    <property type="term" value="F:tRNA (adenine(22)-N1)-methyltransferase activity"/>
    <property type="evidence" value="ECO:0007669"/>
    <property type="project" value="InterPro"/>
</dbReference>
<reference evidence="1 2" key="1">
    <citation type="submission" date="2013-08" db="EMBL/GenBank/DDBJ databases">
        <authorList>
            <person name="Huang J."/>
            <person name="Wang G."/>
        </authorList>
    </citation>
    <scope>NUCLEOTIDE SEQUENCE [LARGE SCALE GENOMIC DNA]</scope>
    <source>
        <strain evidence="1 2">JSM 076056</strain>
    </source>
</reference>
<dbReference type="PANTHER" id="PTHR38451:SF1">
    <property type="entry name" value="TRNA (ADENINE(22)-N(1))-METHYLTRANSFERASE"/>
    <property type="match status" value="1"/>
</dbReference>
<keyword evidence="2" id="KW-1185">Reference proteome</keyword>
<evidence type="ECO:0000313" key="1">
    <source>
        <dbReference type="EMBL" id="KGX93598.1"/>
    </source>
</evidence>
<keyword evidence="1" id="KW-0808">Transferase</keyword>
<sequence length="238" mass="26850">MNSLQLSKRLKTVASYVEQGGVIADIGSDHAYLPCYICLQDETATAIAGEVNQGPYEAAKGEVERQELTARIQVRKGDGLQVLDPNEATHITIAGMGGTLISSILENGKSSLAGVKRIITQPNVDAEDVRRWFRKEGYALIDETILEEDGRIYEVLVAEPGNPFAAYSEQEQEQEKELWFGPYLLKKRQPAFLKKWQLEKGKLNRVVGQMKQAQQPDEYKILQFNERIKWIEEVMHNG</sequence>
<evidence type="ECO:0000313" key="2">
    <source>
        <dbReference type="Proteomes" id="UP000030528"/>
    </source>
</evidence>
<dbReference type="AlphaFoldDB" id="A0A0A5GQT7"/>
<dbReference type="STRING" id="1385510.GCA_000425205_01163"/>
<dbReference type="GO" id="GO:0032259">
    <property type="term" value="P:methylation"/>
    <property type="evidence" value="ECO:0007669"/>
    <property type="project" value="UniProtKB-KW"/>
</dbReference>
<accession>A0A0A5GQT7</accession>
<dbReference type="PIRSF" id="PIRSF018637">
    <property type="entry name" value="TrmK"/>
    <property type="match status" value="1"/>
</dbReference>